<sequence length="341" mass="34857">MQACEAPSVSDRVVAYDRAVQAGPCHYPVLVRIGRQAGEGLAEAVRGLGGARFLVVAASGAPARQLGAAVAALALVGKVLVVRGERVALRLPVPTPDTVVVAVGGGRTVRSVLGWARRGQVVAVPTTLAAMSEAYVLPGSDGPRAPALLWCRPDLLDGPQHAGLYPLLRDVLAICPYHLDSVAGRLRADGRYEPAVLASFVALCQEAQAGVLTFDPLGQGPAAVLRYGQGTAQGLLLAALLGERLGLLGAEGVAAHLRLLARAGLATELGPGPGAEVARELVLLRALGRPRVAGGSVLTPVPAEEVRALRGFAAAPVPAPEVGRVDYPVPSARAARPTVAA</sequence>
<dbReference type="EMBL" id="VIWT01000003">
    <property type="protein sequence ID" value="TWF90156.1"/>
    <property type="molecule type" value="Genomic_DNA"/>
</dbReference>
<evidence type="ECO:0000313" key="1">
    <source>
        <dbReference type="EMBL" id="TWF90156.1"/>
    </source>
</evidence>
<protein>
    <submittedName>
        <fullName evidence="1">3-dehydroquinate synthase</fullName>
    </submittedName>
</protein>
<proteinExistence type="predicted"/>
<keyword evidence="2" id="KW-1185">Reference proteome</keyword>
<gene>
    <name evidence="1" type="ORF">FHX73_13200</name>
</gene>
<evidence type="ECO:0000313" key="2">
    <source>
        <dbReference type="Proteomes" id="UP000317940"/>
    </source>
</evidence>
<reference evidence="1 2" key="1">
    <citation type="submission" date="2019-06" db="EMBL/GenBank/DDBJ databases">
        <title>Sequencing the genomes of 1000 actinobacteria strains.</title>
        <authorList>
            <person name="Klenk H.-P."/>
        </authorList>
    </citation>
    <scope>NUCLEOTIDE SEQUENCE [LARGE SCALE GENOMIC DNA]</scope>
    <source>
        <strain evidence="1 2">DSM 44826</strain>
    </source>
</reference>
<dbReference type="Proteomes" id="UP000317940">
    <property type="component" value="Unassembled WGS sequence"/>
</dbReference>
<accession>A0A561TSR3</accession>
<organism evidence="1 2">
    <name type="scientific">Kitasatospora viridis</name>
    <dbReference type="NCBI Taxonomy" id="281105"/>
    <lineage>
        <taxon>Bacteria</taxon>
        <taxon>Bacillati</taxon>
        <taxon>Actinomycetota</taxon>
        <taxon>Actinomycetes</taxon>
        <taxon>Kitasatosporales</taxon>
        <taxon>Streptomycetaceae</taxon>
        <taxon>Kitasatospora</taxon>
    </lineage>
</organism>
<dbReference type="SUPFAM" id="SSF56796">
    <property type="entry name" value="Dehydroquinate synthase-like"/>
    <property type="match status" value="1"/>
</dbReference>
<name>A0A561TSR3_9ACTN</name>
<comment type="caution">
    <text evidence="1">The sequence shown here is derived from an EMBL/GenBank/DDBJ whole genome shotgun (WGS) entry which is preliminary data.</text>
</comment>
<dbReference type="AlphaFoldDB" id="A0A561TSR3"/>